<evidence type="ECO:0000313" key="1">
    <source>
        <dbReference type="EMBL" id="VAW81670.1"/>
    </source>
</evidence>
<sequence>MCARMFWNPAWNESLFLVSCAERLVETPTVHSEQEIMKRIVATLLPADISSPYVQFRLLLISLHKTELIQEVVFYSRIQPLISTDKHCGI</sequence>
<gene>
    <name evidence="1" type="ORF">MNBD_GAMMA12-727</name>
</gene>
<organism evidence="1">
    <name type="scientific">hydrothermal vent metagenome</name>
    <dbReference type="NCBI Taxonomy" id="652676"/>
    <lineage>
        <taxon>unclassified sequences</taxon>
        <taxon>metagenomes</taxon>
        <taxon>ecological metagenomes</taxon>
    </lineage>
</organism>
<proteinExistence type="predicted"/>
<accession>A0A3B0YYA8</accession>
<protein>
    <submittedName>
        <fullName evidence="1">Uncharacterized protein</fullName>
    </submittedName>
</protein>
<name>A0A3B0YYA8_9ZZZZ</name>
<reference evidence="1" key="1">
    <citation type="submission" date="2018-06" db="EMBL/GenBank/DDBJ databases">
        <authorList>
            <person name="Zhirakovskaya E."/>
        </authorList>
    </citation>
    <scope>NUCLEOTIDE SEQUENCE</scope>
</reference>
<dbReference type="EMBL" id="UOFL01000222">
    <property type="protein sequence ID" value="VAW81670.1"/>
    <property type="molecule type" value="Genomic_DNA"/>
</dbReference>
<dbReference type="AlphaFoldDB" id="A0A3B0YYA8"/>